<dbReference type="PANTHER" id="PTHR47260:SF1">
    <property type="entry name" value="UPF0644 PROTEIN PB2B4.06"/>
    <property type="match status" value="1"/>
</dbReference>
<proteinExistence type="predicted"/>
<dbReference type="CDD" id="cd03443">
    <property type="entry name" value="PaaI_thioesterase"/>
    <property type="match status" value="1"/>
</dbReference>
<dbReference type="EMBL" id="KN832871">
    <property type="protein sequence ID" value="KIN05869.1"/>
    <property type="molecule type" value="Genomic_DNA"/>
</dbReference>
<dbReference type="HOGENOM" id="CLU_052827_4_2_1"/>
<dbReference type="InterPro" id="IPR006683">
    <property type="entry name" value="Thioestr_dom"/>
</dbReference>
<keyword evidence="3" id="KW-1185">Reference proteome</keyword>
<feature type="domain" description="Thioesterase" evidence="1">
    <location>
        <begin position="100"/>
        <end position="153"/>
    </location>
</feature>
<evidence type="ECO:0000313" key="2">
    <source>
        <dbReference type="EMBL" id="KIN05869.1"/>
    </source>
</evidence>
<dbReference type="Pfam" id="PF03061">
    <property type="entry name" value="4HBT"/>
    <property type="match status" value="1"/>
</dbReference>
<accession>A0A0C3D3M0</accession>
<dbReference type="Proteomes" id="UP000054321">
    <property type="component" value="Unassembled WGS sequence"/>
</dbReference>
<gene>
    <name evidence="2" type="ORF">OIDMADRAFT_176009</name>
</gene>
<dbReference type="SUPFAM" id="SSF54637">
    <property type="entry name" value="Thioesterase/thiol ester dehydrase-isomerase"/>
    <property type="match status" value="1"/>
</dbReference>
<protein>
    <recommendedName>
        <fullName evidence="1">Thioesterase domain-containing protein</fullName>
    </recommendedName>
</protein>
<dbReference type="InParanoid" id="A0A0C3D3M0"/>
<evidence type="ECO:0000313" key="3">
    <source>
        <dbReference type="Proteomes" id="UP000054321"/>
    </source>
</evidence>
<dbReference type="OrthoDB" id="506431at2759"/>
<dbReference type="InterPro" id="IPR029069">
    <property type="entry name" value="HotDog_dom_sf"/>
</dbReference>
<dbReference type="Gene3D" id="3.10.129.10">
    <property type="entry name" value="Hotdog Thioesterase"/>
    <property type="match status" value="1"/>
</dbReference>
<dbReference type="AlphaFoldDB" id="A0A0C3D3M0"/>
<reference evidence="2 3" key="1">
    <citation type="submission" date="2014-04" db="EMBL/GenBank/DDBJ databases">
        <authorList>
            <consortium name="DOE Joint Genome Institute"/>
            <person name="Kuo A."/>
            <person name="Martino E."/>
            <person name="Perotto S."/>
            <person name="Kohler A."/>
            <person name="Nagy L.G."/>
            <person name="Floudas D."/>
            <person name="Copeland A."/>
            <person name="Barry K.W."/>
            <person name="Cichocki N."/>
            <person name="Veneault-Fourrey C."/>
            <person name="LaButti K."/>
            <person name="Lindquist E.A."/>
            <person name="Lipzen A."/>
            <person name="Lundell T."/>
            <person name="Morin E."/>
            <person name="Murat C."/>
            <person name="Sun H."/>
            <person name="Tunlid A."/>
            <person name="Henrissat B."/>
            <person name="Grigoriev I.V."/>
            <person name="Hibbett D.S."/>
            <person name="Martin F."/>
            <person name="Nordberg H.P."/>
            <person name="Cantor M.N."/>
            <person name="Hua S.X."/>
        </authorList>
    </citation>
    <scope>NUCLEOTIDE SEQUENCE [LARGE SCALE GENOMIC DNA]</scope>
    <source>
        <strain evidence="2 3">Zn</strain>
    </source>
</reference>
<dbReference type="PANTHER" id="PTHR47260">
    <property type="entry name" value="UPF0644 PROTEIN PB2B4.06"/>
    <property type="match status" value="1"/>
</dbReference>
<dbReference type="InterPro" id="IPR052061">
    <property type="entry name" value="PTE-AB_protein"/>
</dbReference>
<evidence type="ECO:0000259" key="1">
    <source>
        <dbReference type="Pfam" id="PF03061"/>
    </source>
</evidence>
<reference evidence="3" key="2">
    <citation type="submission" date="2015-01" db="EMBL/GenBank/DDBJ databases">
        <title>Evolutionary Origins and Diversification of the Mycorrhizal Mutualists.</title>
        <authorList>
            <consortium name="DOE Joint Genome Institute"/>
            <consortium name="Mycorrhizal Genomics Consortium"/>
            <person name="Kohler A."/>
            <person name="Kuo A."/>
            <person name="Nagy L.G."/>
            <person name="Floudas D."/>
            <person name="Copeland A."/>
            <person name="Barry K.W."/>
            <person name="Cichocki N."/>
            <person name="Veneault-Fourrey C."/>
            <person name="LaButti K."/>
            <person name="Lindquist E.A."/>
            <person name="Lipzen A."/>
            <person name="Lundell T."/>
            <person name="Morin E."/>
            <person name="Murat C."/>
            <person name="Riley R."/>
            <person name="Ohm R."/>
            <person name="Sun H."/>
            <person name="Tunlid A."/>
            <person name="Henrissat B."/>
            <person name="Grigoriev I.V."/>
            <person name="Hibbett D.S."/>
            <person name="Martin F."/>
        </authorList>
    </citation>
    <scope>NUCLEOTIDE SEQUENCE [LARGE SCALE GENOMIC DNA]</scope>
    <source>
        <strain evidence="3">Zn</strain>
    </source>
</reference>
<organism evidence="2 3">
    <name type="scientific">Oidiodendron maius (strain Zn)</name>
    <dbReference type="NCBI Taxonomy" id="913774"/>
    <lineage>
        <taxon>Eukaryota</taxon>
        <taxon>Fungi</taxon>
        <taxon>Dikarya</taxon>
        <taxon>Ascomycota</taxon>
        <taxon>Pezizomycotina</taxon>
        <taxon>Leotiomycetes</taxon>
        <taxon>Leotiomycetes incertae sedis</taxon>
        <taxon>Myxotrichaceae</taxon>
        <taxon>Oidiodendron</taxon>
    </lineage>
</organism>
<dbReference type="STRING" id="913774.A0A0C3D3M0"/>
<sequence length="189" mass="20474">MPTESISEFSPPWAQALINDPIWKPIPTNGREVLAPPSTENALMALTLDRPDGVRAVLSFNRYPPAPSPSSLSLSPPTRFKGLETRMLFSLGTGVNGHSGFCHGGFIGTLIDEACGQAIFPIFGNDTVTAEMTVQYKKMLPTPSVVLCRAWVETEPEGRKVWVKAAVEDGLGGVYATGRTLFIKMKPKL</sequence>
<name>A0A0C3D3M0_OIDMZ</name>